<dbReference type="GO" id="GO:0005549">
    <property type="term" value="F:odorant binding"/>
    <property type="evidence" value="ECO:0007669"/>
    <property type="project" value="TreeGrafter"/>
</dbReference>
<organism evidence="7 8">
    <name type="scientific">Knipowitschia caucasica</name>
    <name type="common">Caucasian dwarf goby</name>
    <name type="synonym">Pomatoschistus caucasicus</name>
    <dbReference type="NCBI Taxonomy" id="637954"/>
    <lineage>
        <taxon>Eukaryota</taxon>
        <taxon>Metazoa</taxon>
        <taxon>Chordata</taxon>
        <taxon>Craniata</taxon>
        <taxon>Vertebrata</taxon>
        <taxon>Euteleostomi</taxon>
        <taxon>Actinopterygii</taxon>
        <taxon>Neopterygii</taxon>
        <taxon>Teleostei</taxon>
        <taxon>Neoteleostei</taxon>
        <taxon>Acanthomorphata</taxon>
        <taxon>Gobiaria</taxon>
        <taxon>Gobiiformes</taxon>
        <taxon>Gobioidei</taxon>
        <taxon>Gobiidae</taxon>
        <taxon>Gobiinae</taxon>
        <taxon>Knipowitschia</taxon>
    </lineage>
</organism>
<protein>
    <recommendedName>
        <fullName evidence="6">G-protein coupled receptors family 1 profile domain-containing protein</fullName>
    </recommendedName>
</protein>
<feature type="transmembrane region" description="Helical" evidence="5">
    <location>
        <begin position="179"/>
        <end position="197"/>
    </location>
</feature>
<feature type="transmembrane region" description="Helical" evidence="5">
    <location>
        <begin position="253"/>
        <end position="275"/>
    </location>
</feature>
<dbReference type="Gene3D" id="1.20.1070.10">
    <property type="entry name" value="Rhodopsin 7-helix transmembrane proteins"/>
    <property type="match status" value="1"/>
</dbReference>
<dbReference type="Pfam" id="PF00001">
    <property type="entry name" value="7tm_1"/>
    <property type="match status" value="1"/>
</dbReference>
<sequence length="377" mass="42098">MSNNSTTAADRATRDYTCVRVYVSALSFSILLFFNVIINWSIVRAERLRTHARFVLLFHLLLSALLYLGTSCVFYLQMHVNAQPRRSVCVFMVTVLISSASNILLTLTAMALDRYCAVCHPLRYASARSCAPWPWLCGACTWAIALGIPLSLLQTEAHSVSHSADCDRTQLRKGELHKVVLLSACTLLILFSYARVLVETRRLGVLNRRNRTACRTIALHGSQLAVYILPNFVSFILTVLHKKRTIGADAKELSAVIVFTFFSLAQCIAPVVYGLHKEELMDELANRYPCCVRYPKRVIGWTVVGRTPTQHGARQRTLTAQTIVSLETPEPEVFQLEGQDLMRPILSMNLPMSLDLATDTGDKNIFSLAGSEVLDNC</sequence>
<name>A0AAV2KLT8_KNICA</name>
<evidence type="ECO:0000256" key="2">
    <source>
        <dbReference type="ARBA" id="ARBA00022692"/>
    </source>
</evidence>
<feature type="domain" description="G-protein coupled receptors family 1 profile" evidence="6">
    <location>
        <begin position="34"/>
        <end position="273"/>
    </location>
</feature>
<evidence type="ECO:0000256" key="1">
    <source>
        <dbReference type="ARBA" id="ARBA00004370"/>
    </source>
</evidence>
<gene>
    <name evidence="7" type="ORF">KC01_LOCUS20339</name>
</gene>
<dbReference type="InterPro" id="IPR052921">
    <property type="entry name" value="GPCR1_Superfamily_Member"/>
</dbReference>
<dbReference type="InterPro" id="IPR000276">
    <property type="entry name" value="GPCR_Rhodpsn"/>
</dbReference>
<dbReference type="GO" id="GO:0004930">
    <property type="term" value="F:G protein-coupled receptor activity"/>
    <property type="evidence" value="ECO:0007669"/>
    <property type="project" value="InterPro"/>
</dbReference>
<evidence type="ECO:0000313" key="8">
    <source>
        <dbReference type="Proteomes" id="UP001497482"/>
    </source>
</evidence>
<keyword evidence="8" id="KW-1185">Reference proteome</keyword>
<dbReference type="EMBL" id="OZ035841">
    <property type="protein sequence ID" value="CAL1590896.1"/>
    <property type="molecule type" value="Genomic_DNA"/>
</dbReference>
<keyword evidence="4 5" id="KW-0472">Membrane</keyword>
<evidence type="ECO:0000259" key="6">
    <source>
        <dbReference type="PROSITE" id="PS50262"/>
    </source>
</evidence>
<keyword evidence="3 5" id="KW-1133">Transmembrane helix</keyword>
<dbReference type="Proteomes" id="UP001497482">
    <property type="component" value="Chromosome 19"/>
</dbReference>
<proteinExistence type="predicted"/>
<dbReference type="GO" id="GO:0004984">
    <property type="term" value="F:olfactory receptor activity"/>
    <property type="evidence" value="ECO:0007669"/>
    <property type="project" value="TreeGrafter"/>
</dbReference>
<feature type="transmembrane region" description="Helical" evidence="5">
    <location>
        <begin position="132"/>
        <end position="153"/>
    </location>
</feature>
<evidence type="ECO:0000256" key="4">
    <source>
        <dbReference type="ARBA" id="ARBA00023136"/>
    </source>
</evidence>
<feature type="transmembrane region" description="Helical" evidence="5">
    <location>
        <begin position="88"/>
        <end position="112"/>
    </location>
</feature>
<reference evidence="7 8" key="1">
    <citation type="submission" date="2024-04" db="EMBL/GenBank/DDBJ databases">
        <authorList>
            <person name="Waldvogel A.-M."/>
            <person name="Schoenle A."/>
        </authorList>
    </citation>
    <scope>NUCLEOTIDE SEQUENCE [LARGE SCALE GENOMIC DNA]</scope>
</reference>
<dbReference type="PANTHER" id="PTHR26451:SF882">
    <property type="entry name" value="OLFACTORY RECEPTOR 11A1-LIKE ISOFORM X1"/>
    <property type="match status" value="1"/>
</dbReference>
<dbReference type="GO" id="GO:0016020">
    <property type="term" value="C:membrane"/>
    <property type="evidence" value="ECO:0007669"/>
    <property type="project" value="UniProtKB-SubCell"/>
</dbReference>
<dbReference type="CDD" id="cd00637">
    <property type="entry name" value="7tm_classA_rhodopsin-like"/>
    <property type="match status" value="1"/>
</dbReference>
<feature type="transmembrane region" description="Helical" evidence="5">
    <location>
        <begin position="21"/>
        <end position="42"/>
    </location>
</feature>
<evidence type="ECO:0000256" key="5">
    <source>
        <dbReference type="SAM" id="Phobius"/>
    </source>
</evidence>
<evidence type="ECO:0000313" key="7">
    <source>
        <dbReference type="EMBL" id="CAL1590896.1"/>
    </source>
</evidence>
<feature type="transmembrane region" description="Helical" evidence="5">
    <location>
        <begin position="217"/>
        <end position="241"/>
    </location>
</feature>
<feature type="transmembrane region" description="Helical" evidence="5">
    <location>
        <begin position="54"/>
        <end position="76"/>
    </location>
</feature>
<dbReference type="PROSITE" id="PS50262">
    <property type="entry name" value="G_PROTEIN_RECEP_F1_2"/>
    <property type="match status" value="1"/>
</dbReference>
<dbReference type="AlphaFoldDB" id="A0AAV2KLT8"/>
<evidence type="ECO:0000256" key="3">
    <source>
        <dbReference type="ARBA" id="ARBA00022989"/>
    </source>
</evidence>
<dbReference type="PANTHER" id="PTHR26451">
    <property type="entry name" value="G_PROTEIN_RECEP_F1_2 DOMAIN-CONTAINING PROTEIN"/>
    <property type="match status" value="1"/>
</dbReference>
<dbReference type="InterPro" id="IPR017452">
    <property type="entry name" value="GPCR_Rhodpsn_7TM"/>
</dbReference>
<dbReference type="SUPFAM" id="SSF81321">
    <property type="entry name" value="Family A G protein-coupled receptor-like"/>
    <property type="match status" value="1"/>
</dbReference>
<keyword evidence="2 5" id="KW-0812">Transmembrane</keyword>
<comment type="subcellular location">
    <subcellularLocation>
        <location evidence="1">Membrane</location>
    </subcellularLocation>
</comment>
<accession>A0AAV2KLT8</accession>